<evidence type="ECO:0000313" key="2">
    <source>
        <dbReference type="EMBL" id="SVA34203.1"/>
    </source>
</evidence>
<evidence type="ECO:0000256" key="1">
    <source>
        <dbReference type="SAM" id="Coils"/>
    </source>
</evidence>
<name>A0A381V4L3_9ZZZZ</name>
<dbReference type="AlphaFoldDB" id="A0A381V4L3"/>
<organism evidence="2">
    <name type="scientific">marine metagenome</name>
    <dbReference type="NCBI Taxonomy" id="408172"/>
    <lineage>
        <taxon>unclassified sequences</taxon>
        <taxon>metagenomes</taxon>
        <taxon>ecological metagenomes</taxon>
    </lineage>
</organism>
<feature type="coiled-coil region" evidence="1">
    <location>
        <begin position="96"/>
        <end position="141"/>
    </location>
</feature>
<dbReference type="EMBL" id="UINC01007598">
    <property type="protein sequence ID" value="SVA34203.1"/>
    <property type="molecule type" value="Genomic_DNA"/>
</dbReference>
<feature type="coiled-coil region" evidence="1">
    <location>
        <begin position="19"/>
        <end position="53"/>
    </location>
</feature>
<accession>A0A381V4L3</accession>
<sequence length="294" mass="35281">MMKNTFIMILSLFLINCGKKELHNKVIVLETEISELKKENSSLLGEIKEMETRIDSVANLPATIFSRSHYYLEKKQYEECIDLLIILSEKYPEWERTRVNRRYNEAITALKDLNKEQQRIVEQEERRKKRKAQLLVQLENNIDVKYDKRKQSTYYTTHRTTICQINRTVSFGIELYMVVKDNGRKYFRLRSSYIEKSHSEYYEPEFMLYDRIELFADNGETMVINADSENKRSDQDSFMKKELSDILLDTDAVLEFHDANKVRVFFKGKYLYEFDMTYDQLHAFKEIIAKFDYI</sequence>
<protein>
    <submittedName>
        <fullName evidence="2">Uncharacterized protein</fullName>
    </submittedName>
</protein>
<gene>
    <name evidence="2" type="ORF">METZ01_LOCUS87057</name>
</gene>
<reference evidence="2" key="1">
    <citation type="submission" date="2018-05" db="EMBL/GenBank/DDBJ databases">
        <authorList>
            <person name="Lanie J.A."/>
            <person name="Ng W.-L."/>
            <person name="Kazmierczak K.M."/>
            <person name="Andrzejewski T.M."/>
            <person name="Davidsen T.M."/>
            <person name="Wayne K.J."/>
            <person name="Tettelin H."/>
            <person name="Glass J.I."/>
            <person name="Rusch D."/>
            <person name="Podicherti R."/>
            <person name="Tsui H.-C.T."/>
            <person name="Winkler M.E."/>
        </authorList>
    </citation>
    <scope>NUCLEOTIDE SEQUENCE</scope>
</reference>
<proteinExistence type="predicted"/>
<keyword evidence="1" id="KW-0175">Coiled coil</keyword>